<organism evidence="4 5">
    <name type="scientific">Methanospirillum stamsii</name>
    <dbReference type="NCBI Taxonomy" id="1277351"/>
    <lineage>
        <taxon>Archaea</taxon>
        <taxon>Methanobacteriati</taxon>
        <taxon>Methanobacteriota</taxon>
        <taxon>Stenosarchaea group</taxon>
        <taxon>Methanomicrobia</taxon>
        <taxon>Methanomicrobiales</taxon>
        <taxon>Methanospirillaceae</taxon>
        <taxon>Methanospirillum</taxon>
    </lineage>
</organism>
<evidence type="ECO:0008006" key="6">
    <source>
        <dbReference type="Google" id="ProtNLM"/>
    </source>
</evidence>
<evidence type="ECO:0000313" key="4">
    <source>
        <dbReference type="EMBL" id="PWR69622.1"/>
    </source>
</evidence>
<evidence type="ECO:0000256" key="3">
    <source>
        <dbReference type="ARBA" id="ARBA00023315"/>
    </source>
</evidence>
<dbReference type="GO" id="GO:0046677">
    <property type="term" value="P:response to antibiotic"/>
    <property type="evidence" value="ECO:0007669"/>
    <property type="project" value="InterPro"/>
</dbReference>
<evidence type="ECO:0000313" key="5">
    <source>
        <dbReference type="Proteomes" id="UP000245934"/>
    </source>
</evidence>
<keyword evidence="5" id="KW-1185">Reference proteome</keyword>
<proteinExistence type="inferred from homology"/>
<comment type="similarity">
    <text evidence="1">Belongs to the antibiotic N-acetyltransferase family.</text>
</comment>
<keyword evidence="3" id="KW-0012">Acyltransferase</keyword>
<accession>A0A2V2MNF0</accession>
<dbReference type="Pfam" id="PF02522">
    <property type="entry name" value="Antibiotic_NAT"/>
    <property type="match status" value="1"/>
</dbReference>
<keyword evidence="2" id="KW-0808">Transferase</keyword>
<dbReference type="OrthoDB" id="312635at2157"/>
<evidence type="ECO:0000256" key="1">
    <source>
        <dbReference type="ARBA" id="ARBA00006383"/>
    </source>
</evidence>
<evidence type="ECO:0000256" key="2">
    <source>
        <dbReference type="ARBA" id="ARBA00022679"/>
    </source>
</evidence>
<dbReference type="PANTHER" id="PTHR11104:SF0">
    <property type="entry name" value="SPBETA PROPHAGE-DERIVED AMINOGLYCOSIDE N(3')-ACETYLTRANSFERASE-LIKE PROTEIN YOKD"/>
    <property type="match status" value="1"/>
</dbReference>
<dbReference type="EMBL" id="QGMZ01000058">
    <property type="protein sequence ID" value="PWR69622.1"/>
    <property type="molecule type" value="Genomic_DNA"/>
</dbReference>
<reference evidence="4 5" key="1">
    <citation type="submission" date="2018-05" db="EMBL/GenBank/DDBJ databases">
        <title>Draft genome of Methanospirillum stamsii Pt1.</title>
        <authorList>
            <person name="Dueholm M.S."/>
            <person name="Nielsen P.H."/>
            <person name="Bakmann L.F."/>
            <person name="Otzen D.E."/>
        </authorList>
    </citation>
    <scope>NUCLEOTIDE SEQUENCE [LARGE SCALE GENOMIC DNA]</scope>
    <source>
        <strain evidence="4 5">Pt1</strain>
    </source>
</reference>
<dbReference type="PANTHER" id="PTHR11104">
    <property type="entry name" value="AMINOGLYCOSIDE N3-ACETYLTRANSFERASE"/>
    <property type="match status" value="1"/>
</dbReference>
<dbReference type="Proteomes" id="UP000245934">
    <property type="component" value="Unassembled WGS sequence"/>
</dbReference>
<gene>
    <name evidence="4" type="ORF">DLD82_17265</name>
</gene>
<sequence>MLIDILSDKWKKAGLKNGDTVLLHSNCVRTVKYALQKGYVVDPNSLLDSFLKVLGSSGTLLLPLFNFDFTTGVPFDLRNTPSHMGVLTEAGRLHPLAVRTGHPIYSFAAIGYRAEEFRNVNNFSGYGIDSPFGILREMDGKIAVLDLPDQNSMTFYHHIEEMNCVNYRYHKTFSGEYTDISGKTELRTYGLFVRKLEEGVITYLQSAENLMWQNELYEGFKPNEGCGLRITSACRMFDFISDIIHSGNARGTLYRIEGVDDTQ</sequence>
<name>A0A2V2MNF0_9EURY</name>
<dbReference type="RefSeq" id="WP_109942381.1">
    <property type="nucleotide sequence ID" value="NZ_CP176366.1"/>
</dbReference>
<dbReference type="SUPFAM" id="SSF110710">
    <property type="entry name" value="TTHA0583/YokD-like"/>
    <property type="match status" value="1"/>
</dbReference>
<comment type="caution">
    <text evidence="4">The sequence shown here is derived from an EMBL/GenBank/DDBJ whole genome shotgun (WGS) entry which is preliminary data.</text>
</comment>
<protein>
    <recommendedName>
        <fullName evidence="6">Aminoglycoside N(3)-acetyltransferase</fullName>
    </recommendedName>
</protein>
<dbReference type="InterPro" id="IPR028345">
    <property type="entry name" value="Antibiotic_NAT-like"/>
</dbReference>
<dbReference type="GO" id="GO:0008080">
    <property type="term" value="F:N-acetyltransferase activity"/>
    <property type="evidence" value="ECO:0007669"/>
    <property type="project" value="InterPro"/>
</dbReference>
<dbReference type="GeneID" id="97609328"/>
<dbReference type="AlphaFoldDB" id="A0A2V2MNF0"/>
<dbReference type="InterPro" id="IPR003679">
    <property type="entry name" value="Amioglycoside_AcTrfase"/>
</dbReference>